<dbReference type="RefSeq" id="XP_027609671.1">
    <property type="nucleotide sequence ID" value="XM_027753870.1"/>
</dbReference>
<evidence type="ECO:0000256" key="10">
    <source>
        <dbReference type="ARBA" id="ARBA00044502"/>
    </source>
</evidence>
<keyword evidence="4" id="KW-0560">Oxidoreductase</keyword>
<evidence type="ECO:0000256" key="3">
    <source>
        <dbReference type="ARBA" id="ARBA00023001"/>
    </source>
</evidence>
<dbReference type="GO" id="GO:0004497">
    <property type="term" value="F:monooxygenase activity"/>
    <property type="evidence" value="ECO:0007669"/>
    <property type="project" value="UniProtKB-KW"/>
</dbReference>
<evidence type="ECO:0000256" key="8">
    <source>
        <dbReference type="ARBA" id="ARBA00023277"/>
    </source>
</evidence>
<evidence type="ECO:0000256" key="7">
    <source>
        <dbReference type="ARBA" id="ARBA00023157"/>
    </source>
</evidence>
<dbReference type="CDD" id="cd21175">
    <property type="entry name" value="LPMO_AA9"/>
    <property type="match status" value="1"/>
</dbReference>
<evidence type="ECO:0000259" key="15">
    <source>
        <dbReference type="Pfam" id="PF03443"/>
    </source>
</evidence>
<dbReference type="GeneID" id="38775675"/>
<dbReference type="InterPro" id="IPR049892">
    <property type="entry name" value="AA9"/>
</dbReference>
<feature type="signal peptide" evidence="14">
    <location>
        <begin position="1"/>
        <end position="21"/>
    </location>
</feature>
<evidence type="ECO:0000256" key="13">
    <source>
        <dbReference type="SAM" id="MobiDB-lite"/>
    </source>
</evidence>
<dbReference type="EMBL" id="BFAD01000001">
    <property type="protein sequence ID" value="GBE78758.1"/>
    <property type="molecule type" value="Genomic_DNA"/>
</dbReference>
<evidence type="ECO:0000313" key="16">
    <source>
        <dbReference type="EMBL" id="GBE78758.1"/>
    </source>
</evidence>
<keyword evidence="2" id="KW-0479">Metal-binding</keyword>
<evidence type="ECO:0000256" key="4">
    <source>
        <dbReference type="ARBA" id="ARBA00023002"/>
    </source>
</evidence>
<dbReference type="GO" id="GO:0046872">
    <property type="term" value="F:metal ion binding"/>
    <property type="evidence" value="ECO:0007669"/>
    <property type="project" value="UniProtKB-KW"/>
</dbReference>
<proteinExistence type="inferred from homology"/>
<dbReference type="PANTHER" id="PTHR33353">
    <property type="entry name" value="PUTATIVE (AFU_ORTHOLOGUE AFUA_1G12560)-RELATED"/>
    <property type="match status" value="1"/>
</dbReference>
<feature type="compositionally biased region" description="Low complexity" evidence="13">
    <location>
        <begin position="263"/>
        <end position="316"/>
    </location>
</feature>
<evidence type="ECO:0000313" key="17">
    <source>
        <dbReference type="Proteomes" id="UP000287166"/>
    </source>
</evidence>
<organism evidence="16 17">
    <name type="scientific">Sparassis crispa</name>
    <dbReference type="NCBI Taxonomy" id="139825"/>
    <lineage>
        <taxon>Eukaryota</taxon>
        <taxon>Fungi</taxon>
        <taxon>Dikarya</taxon>
        <taxon>Basidiomycota</taxon>
        <taxon>Agaricomycotina</taxon>
        <taxon>Agaricomycetes</taxon>
        <taxon>Polyporales</taxon>
        <taxon>Sparassidaceae</taxon>
        <taxon>Sparassis</taxon>
    </lineage>
</organism>
<keyword evidence="6" id="KW-0503">Monooxygenase</keyword>
<feature type="domain" description="Auxiliary Activity family 9 catalytic" evidence="15">
    <location>
        <begin position="22"/>
        <end position="229"/>
    </location>
</feature>
<keyword evidence="7" id="KW-1015">Disulfide bond</keyword>
<feature type="chain" id="PRO_5019301774" description="lytic cellulose monooxygenase (C4-dehydrogenating)" evidence="14">
    <location>
        <begin position="22"/>
        <end position="345"/>
    </location>
</feature>
<evidence type="ECO:0000256" key="1">
    <source>
        <dbReference type="ARBA" id="ARBA00001973"/>
    </source>
</evidence>
<dbReference type="OrthoDB" id="4849160at2759"/>
<keyword evidence="3" id="KW-0136">Cellulose degradation</keyword>
<name>A0A401G9C6_9APHY</name>
<sequence length="345" mass="34780">MTRLYYSLFFALAAVLPSVSAHGYVGSVSIGGTVYAGSMPGHDQGTSPIRTVSTISPVKGATNPDLNCGMDAQLAGIDAPAAPGSNITIQWVGGATGDSKWPHNTGPLMTYMASCGDSCTSFNGSSAGFFKVDQLGQLPSGSGWYQADISQGDSYTFTLPADIAPGAYLIRHEIISLQLANSEGGAEFYPACIQVKISGSGTGTPQSTVTFPGAYSDTDSGILTPNVYNPGFVYDFPGPAISNLAASAQGISPALGAGTFASGTGSAPAATPSGTGSTPAATPSGTASATFADPSASSTPSLTASALPSASSNAASCKLRASASANSTVNRRSHNRMMRRMRHSS</sequence>
<evidence type="ECO:0000256" key="12">
    <source>
        <dbReference type="ARBA" id="ARBA00047174"/>
    </source>
</evidence>
<dbReference type="InParanoid" id="A0A401G9C6"/>
<feature type="region of interest" description="Disordered" evidence="13">
    <location>
        <begin position="263"/>
        <end position="345"/>
    </location>
</feature>
<accession>A0A401G9C6</accession>
<comment type="catalytic activity">
    <reaction evidence="11">
        <text>[(1-&gt;4)-beta-D-glucosyl]n+m + reduced acceptor + O2 = 4-dehydro-beta-D-glucosyl-[(1-&gt;4)-beta-D-glucosyl]n-1 + [(1-&gt;4)-beta-D-glucosyl]m + acceptor + H2O.</text>
        <dbReference type="EC" id="1.14.99.56"/>
    </reaction>
</comment>
<feature type="compositionally biased region" description="Basic residues" evidence="13">
    <location>
        <begin position="331"/>
        <end position="345"/>
    </location>
</feature>
<dbReference type="EC" id="1.14.99.56" evidence="12"/>
<protein>
    <recommendedName>
        <fullName evidence="12">lytic cellulose monooxygenase (C4-dehydrogenating)</fullName>
        <ecNumber evidence="12">1.14.99.56</ecNumber>
    </recommendedName>
</protein>
<evidence type="ECO:0000256" key="6">
    <source>
        <dbReference type="ARBA" id="ARBA00023033"/>
    </source>
</evidence>
<dbReference type="Gene3D" id="2.70.50.70">
    <property type="match status" value="1"/>
</dbReference>
<evidence type="ECO:0000256" key="5">
    <source>
        <dbReference type="ARBA" id="ARBA00023008"/>
    </source>
</evidence>
<comment type="similarity">
    <text evidence="10">Belongs to the polysaccharide monooxygenase AA9 family.</text>
</comment>
<dbReference type="Pfam" id="PF03443">
    <property type="entry name" value="AA9"/>
    <property type="match status" value="1"/>
</dbReference>
<dbReference type="AlphaFoldDB" id="A0A401G9C6"/>
<keyword evidence="5" id="KW-0186">Copper</keyword>
<keyword evidence="9" id="KW-0624">Polysaccharide degradation</keyword>
<dbReference type="PANTHER" id="PTHR33353:SF6">
    <property type="entry name" value="ENDOGLUCANASE IV"/>
    <property type="match status" value="1"/>
</dbReference>
<evidence type="ECO:0000256" key="14">
    <source>
        <dbReference type="SAM" id="SignalP"/>
    </source>
</evidence>
<gene>
    <name evidence="16" type="ORF">SCP_0116500</name>
</gene>
<evidence type="ECO:0000256" key="11">
    <source>
        <dbReference type="ARBA" id="ARBA00045077"/>
    </source>
</evidence>
<keyword evidence="17" id="KW-1185">Reference proteome</keyword>
<keyword evidence="8" id="KW-0119">Carbohydrate metabolism</keyword>
<evidence type="ECO:0000256" key="2">
    <source>
        <dbReference type="ARBA" id="ARBA00022723"/>
    </source>
</evidence>
<comment type="caution">
    <text evidence="16">The sequence shown here is derived from an EMBL/GenBank/DDBJ whole genome shotgun (WGS) entry which is preliminary data.</text>
</comment>
<dbReference type="InterPro" id="IPR005103">
    <property type="entry name" value="AA9_LPMO"/>
</dbReference>
<reference evidence="16 17" key="1">
    <citation type="journal article" date="2018" name="Sci. Rep.">
        <title>Genome sequence of the cauliflower mushroom Sparassis crispa (Hanabiratake) and its association with beneficial usage.</title>
        <authorList>
            <person name="Kiyama R."/>
            <person name="Furutani Y."/>
            <person name="Kawaguchi K."/>
            <person name="Nakanishi T."/>
        </authorList>
    </citation>
    <scope>NUCLEOTIDE SEQUENCE [LARGE SCALE GENOMIC DNA]</scope>
</reference>
<evidence type="ECO:0000256" key="9">
    <source>
        <dbReference type="ARBA" id="ARBA00023326"/>
    </source>
</evidence>
<dbReference type="Proteomes" id="UP000287166">
    <property type="component" value="Unassembled WGS sequence"/>
</dbReference>
<keyword evidence="14" id="KW-0732">Signal</keyword>
<comment type="cofactor">
    <cofactor evidence="1">
        <name>Cu(2+)</name>
        <dbReference type="ChEBI" id="CHEBI:29036"/>
    </cofactor>
</comment>
<dbReference type="STRING" id="139825.A0A401G9C6"/>
<dbReference type="GO" id="GO:0030245">
    <property type="term" value="P:cellulose catabolic process"/>
    <property type="evidence" value="ECO:0007669"/>
    <property type="project" value="UniProtKB-KW"/>
</dbReference>